<dbReference type="PANTHER" id="PTHR33884:SF7">
    <property type="entry name" value="BSL8023 PROTEIN"/>
    <property type="match status" value="1"/>
</dbReference>
<reference evidence="8 9" key="1">
    <citation type="submission" date="2012-06" db="EMBL/GenBank/DDBJ databases">
        <title>Complete genome of Terriglobus roseus DSM 18391.</title>
        <authorList>
            <consortium name="US DOE Joint Genome Institute (JGI-PGF)"/>
            <person name="Lucas S."/>
            <person name="Copeland A."/>
            <person name="Lapidus A."/>
            <person name="Glavina del Rio T."/>
            <person name="Dalin E."/>
            <person name="Tice H."/>
            <person name="Bruce D."/>
            <person name="Goodwin L."/>
            <person name="Pitluck S."/>
            <person name="Peters L."/>
            <person name="Mikhailova N."/>
            <person name="Munk A.C.C."/>
            <person name="Kyrpides N."/>
            <person name="Mavromatis K."/>
            <person name="Ivanova N."/>
            <person name="Brettin T."/>
            <person name="Detter J.C."/>
            <person name="Han C."/>
            <person name="Larimer F."/>
            <person name="Land M."/>
            <person name="Hauser L."/>
            <person name="Markowitz V."/>
            <person name="Cheng J.-F."/>
            <person name="Hugenholtz P."/>
            <person name="Woyke T."/>
            <person name="Wu D."/>
            <person name="Brambilla E."/>
            <person name="Klenk H.-P."/>
            <person name="Eisen J.A."/>
        </authorList>
    </citation>
    <scope>NUCLEOTIDE SEQUENCE [LARGE SCALE GENOMIC DNA]</scope>
    <source>
        <strain evidence="9">DSM 18391 / NRRL B-41598 / KBS 63</strain>
    </source>
</reference>
<keyword evidence="3" id="KW-1003">Cell membrane</keyword>
<dbReference type="EMBL" id="CP003379">
    <property type="protein sequence ID" value="AFL90407.1"/>
    <property type="molecule type" value="Genomic_DNA"/>
</dbReference>
<keyword evidence="5 7" id="KW-1133">Transmembrane helix</keyword>
<evidence type="ECO:0000313" key="9">
    <source>
        <dbReference type="Proteomes" id="UP000006056"/>
    </source>
</evidence>
<accession>I3ZMD9</accession>
<protein>
    <submittedName>
        <fullName evidence="8">Putative membrane protein</fullName>
    </submittedName>
</protein>
<name>I3ZMD9_TERRK</name>
<evidence type="ECO:0000256" key="5">
    <source>
        <dbReference type="ARBA" id="ARBA00022989"/>
    </source>
</evidence>
<evidence type="ECO:0000256" key="4">
    <source>
        <dbReference type="ARBA" id="ARBA00022692"/>
    </source>
</evidence>
<dbReference type="AlphaFoldDB" id="I3ZMD9"/>
<keyword evidence="9" id="KW-1185">Reference proteome</keyword>
<dbReference type="KEGG" id="trs:Terro_4202"/>
<organism evidence="8 9">
    <name type="scientific">Terriglobus roseus (strain DSM 18391 / NRRL B-41598 / KBS 63)</name>
    <dbReference type="NCBI Taxonomy" id="926566"/>
    <lineage>
        <taxon>Bacteria</taxon>
        <taxon>Pseudomonadati</taxon>
        <taxon>Acidobacteriota</taxon>
        <taxon>Terriglobia</taxon>
        <taxon>Terriglobales</taxon>
        <taxon>Acidobacteriaceae</taxon>
        <taxon>Terriglobus</taxon>
    </lineage>
</organism>
<dbReference type="InterPro" id="IPR007341">
    <property type="entry name" value="Transgly_assoc"/>
</dbReference>
<dbReference type="eggNOG" id="COG2261">
    <property type="taxonomic scope" value="Bacteria"/>
</dbReference>
<feature type="transmembrane region" description="Helical" evidence="7">
    <location>
        <begin position="68"/>
        <end position="87"/>
    </location>
</feature>
<evidence type="ECO:0000256" key="3">
    <source>
        <dbReference type="ARBA" id="ARBA00022475"/>
    </source>
</evidence>
<evidence type="ECO:0000256" key="1">
    <source>
        <dbReference type="ARBA" id="ARBA00004651"/>
    </source>
</evidence>
<keyword evidence="4 7" id="KW-0812">Transmembrane</keyword>
<sequence length="92" mass="9491">MARFSGGDDINLIGTLIIGLIVGALAKLIMPGKDPGGIIITIIIGIAGAFLGTFLGQAMHLYQPGQSAGWIMSIIGALILLAIYRVIKGRSA</sequence>
<keyword evidence="6 7" id="KW-0472">Membrane</keyword>
<feature type="transmembrane region" description="Helical" evidence="7">
    <location>
        <begin position="12"/>
        <end position="30"/>
    </location>
</feature>
<proteinExistence type="inferred from homology"/>
<feature type="transmembrane region" description="Helical" evidence="7">
    <location>
        <begin position="37"/>
        <end position="56"/>
    </location>
</feature>
<comment type="similarity">
    <text evidence="2">Belongs to the UPF0410 family.</text>
</comment>
<evidence type="ECO:0000313" key="8">
    <source>
        <dbReference type="EMBL" id="AFL90407.1"/>
    </source>
</evidence>
<evidence type="ECO:0000256" key="2">
    <source>
        <dbReference type="ARBA" id="ARBA00011006"/>
    </source>
</evidence>
<dbReference type="GO" id="GO:0005886">
    <property type="term" value="C:plasma membrane"/>
    <property type="evidence" value="ECO:0007669"/>
    <property type="project" value="UniProtKB-SubCell"/>
</dbReference>
<dbReference type="Pfam" id="PF04226">
    <property type="entry name" value="Transgly_assoc"/>
    <property type="match status" value="1"/>
</dbReference>
<evidence type="ECO:0000256" key="7">
    <source>
        <dbReference type="SAM" id="Phobius"/>
    </source>
</evidence>
<gene>
    <name evidence="8" type="ordered locus">Terro_4202</name>
</gene>
<evidence type="ECO:0000256" key="6">
    <source>
        <dbReference type="ARBA" id="ARBA00023136"/>
    </source>
</evidence>
<dbReference type="HOGENOM" id="CLU_160040_2_0_0"/>
<dbReference type="STRING" id="926566.Terro_4202"/>
<dbReference type="Proteomes" id="UP000006056">
    <property type="component" value="Chromosome"/>
</dbReference>
<comment type="subcellular location">
    <subcellularLocation>
        <location evidence="1">Cell membrane</location>
        <topology evidence="1">Multi-pass membrane protein</topology>
    </subcellularLocation>
</comment>
<dbReference type="PANTHER" id="PTHR33884">
    <property type="entry name" value="UPF0410 PROTEIN YMGE"/>
    <property type="match status" value="1"/>
</dbReference>